<sequence>MKTYIGIDLGGTNVRVARVDETGKVLAQVKGPSYGQEGPAKVMANLEEMVREIPDWNEAEGIGVGVPGPVDTKAGSMVLSTNLPGFAGYPFASEMQKQFGMPAFLDNDANVAGLAEALVGAGKGYSTVFYLTMSTGIGGALIVNGRTVSGKHGFGGEVANIIIDRDREKVNYLNAGAVENECSGTAITRKGRAVFGSDAIPHAGAVFDLAASGNEKAQEIVKTMEEDMGQFFATVGCVCDPDIYVLGGGMMKSADKFLPGIIENYKKFSHEALRDTPFVISKLDEPGIIGAAMLPKSAGL</sequence>
<dbReference type="PANTHER" id="PTHR18964:SF149">
    <property type="entry name" value="BIFUNCTIONAL UDP-N-ACETYLGLUCOSAMINE 2-EPIMERASE_N-ACETYLMANNOSAMINE KINASE"/>
    <property type="match status" value="1"/>
</dbReference>
<evidence type="ECO:0000313" key="3">
    <source>
        <dbReference type="Proteomes" id="UP001286174"/>
    </source>
</evidence>
<dbReference type="Proteomes" id="UP001286174">
    <property type="component" value="Unassembled WGS sequence"/>
</dbReference>
<organism evidence="2 3">
    <name type="scientific">Grylomicrobium aquisgranensis</name>
    <dbReference type="NCBI Taxonomy" id="2926318"/>
    <lineage>
        <taxon>Bacteria</taxon>
        <taxon>Bacillati</taxon>
        <taxon>Bacillota</taxon>
        <taxon>Erysipelotrichia</taxon>
        <taxon>Erysipelotrichales</taxon>
        <taxon>Erysipelotrichaceae</taxon>
        <taxon>Grylomicrobium</taxon>
    </lineage>
</organism>
<comment type="similarity">
    <text evidence="1">Belongs to the ROK (NagC/XylR) family.</text>
</comment>
<dbReference type="EMBL" id="JALBUR010000025">
    <property type="protein sequence ID" value="MDX8420185.1"/>
    <property type="molecule type" value="Genomic_DNA"/>
</dbReference>
<dbReference type="PANTHER" id="PTHR18964">
    <property type="entry name" value="ROK (REPRESSOR, ORF, KINASE) FAMILY"/>
    <property type="match status" value="1"/>
</dbReference>
<comment type="caution">
    <text evidence="2">The sequence shown here is derived from an EMBL/GenBank/DDBJ whole genome shotgun (WGS) entry which is preliminary data.</text>
</comment>
<keyword evidence="3" id="KW-1185">Reference proteome</keyword>
<reference evidence="2 3" key="1">
    <citation type="submission" date="2022-03" db="EMBL/GenBank/DDBJ databases">
        <title>Novel taxa within the pig intestine.</title>
        <authorList>
            <person name="Wylensek D."/>
            <person name="Bishof K."/>
            <person name="Afrizal A."/>
            <person name="Clavel T."/>
        </authorList>
    </citation>
    <scope>NUCLEOTIDE SEQUENCE [LARGE SCALE GENOMIC DNA]</scope>
    <source>
        <strain evidence="2 3">CLA-KB-P133</strain>
    </source>
</reference>
<dbReference type="AlphaFoldDB" id="A0AB35U3W7"/>
<name>A0AB35U3W7_9FIRM</name>
<protein>
    <submittedName>
        <fullName evidence="2">ROK family protein</fullName>
    </submittedName>
</protein>
<evidence type="ECO:0000256" key="1">
    <source>
        <dbReference type="ARBA" id="ARBA00006479"/>
    </source>
</evidence>
<accession>A0AB35U3W7</accession>
<dbReference type="InterPro" id="IPR043129">
    <property type="entry name" value="ATPase_NBD"/>
</dbReference>
<proteinExistence type="inferred from homology"/>
<dbReference type="SUPFAM" id="SSF53067">
    <property type="entry name" value="Actin-like ATPase domain"/>
    <property type="match status" value="1"/>
</dbReference>
<gene>
    <name evidence="2" type="ORF">MOZ60_08775</name>
</gene>
<dbReference type="Gene3D" id="3.30.420.40">
    <property type="match status" value="2"/>
</dbReference>
<dbReference type="RefSeq" id="WP_370596398.1">
    <property type="nucleotide sequence ID" value="NZ_JALBUR010000025.1"/>
</dbReference>
<evidence type="ECO:0000313" key="2">
    <source>
        <dbReference type="EMBL" id="MDX8420185.1"/>
    </source>
</evidence>
<dbReference type="Pfam" id="PF00480">
    <property type="entry name" value="ROK"/>
    <property type="match status" value="1"/>
</dbReference>
<dbReference type="InterPro" id="IPR000600">
    <property type="entry name" value="ROK"/>
</dbReference>